<feature type="transmembrane region" description="Helical" evidence="1">
    <location>
        <begin position="9"/>
        <end position="27"/>
    </location>
</feature>
<dbReference type="EMBL" id="BBLG01000001">
    <property type="protein sequence ID" value="GAK75269.1"/>
    <property type="molecule type" value="Genomic_DNA"/>
</dbReference>
<name>A0A081D8M3_NONUL</name>
<feature type="transmembrane region" description="Helical" evidence="1">
    <location>
        <begin position="47"/>
        <end position="69"/>
    </location>
</feature>
<protein>
    <submittedName>
        <fullName evidence="2">Uncharacterized protein</fullName>
    </submittedName>
</protein>
<gene>
    <name evidence="2" type="ORF">JCM19296_847</name>
</gene>
<evidence type="ECO:0000313" key="3">
    <source>
        <dbReference type="Proteomes" id="UP000028980"/>
    </source>
</evidence>
<keyword evidence="1" id="KW-1133">Transmembrane helix</keyword>
<evidence type="ECO:0000313" key="2">
    <source>
        <dbReference type="EMBL" id="GAK75269.1"/>
    </source>
</evidence>
<organism evidence="2 3">
    <name type="scientific">Nonlabens ulvanivorans</name>
    <name type="common">Persicivirga ulvanivorans</name>
    <dbReference type="NCBI Taxonomy" id="906888"/>
    <lineage>
        <taxon>Bacteria</taxon>
        <taxon>Pseudomonadati</taxon>
        <taxon>Bacteroidota</taxon>
        <taxon>Flavobacteriia</taxon>
        <taxon>Flavobacteriales</taxon>
        <taxon>Flavobacteriaceae</taxon>
        <taxon>Nonlabens</taxon>
    </lineage>
</organism>
<dbReference type="AlphaFoldDB" id="A0A081D8M3"/>
<dbReference type="Proteomes" id="UP000028980">
    <property type="component" value="Unassembled WGS sequence"/>
</dbReference>
<comment type="caution">
    <text evidence="2">The sequence shown here is derived from an EMBL/GenBank/DDBJ whole genome shotgun (WGS) entry which is preliminary data.</text>
</comment>
<reference evidence="2 3" key="1">
    <citation type="journal article" date="2014" name="Genome Announc.">
        <title>Draft Genome Sequences of Marine Flavobacterium Nonlabens Strains NR17, NR24, NR27, NR32, NR33, and Ara13.</title>
        <authorList>
            <person name="Nakanishi M."/>
            <person name="Meirelles P."/>
            <person name="Suzuki R."/>
            <person name="Takatani N."/>
            <person name="Mino S."/>
            <person name="Suda W."/>
            <person name="Oshima K."/>
            <person name="Hattori M."/>
            <person name="Ohkuma M."/>
            <person name="Hosokawa M."/>
            <person name="Miyashita K."/>
            <person name="Thompson F.L."/>
            <person name="Niwa A."/>
            <person name="Sawabe T."/>
            <person name="Sawabe T."/>
        </authorList>
    </citation>
    <scope>NUCLEOTIDE SEQUENCE [LARGE SCALE GENOMIC DNA]</scope>
    <source>
        <strain evidence="3">JCM19296</strain>
    </source>
</reference>
<keyword evidence="1" id="KW-0812">Transmembrane</keyword>
<accession>A0A081D8M3</accession>
<sequence>MKNYILKSLLTGLIIISIATLFSYNIYLNQKEFIGTESEWKYDYSKIGFIIFLIMLVLNILGIGFFYFVKKKID</sequence>
<proteinExistence type="predicted"/>
<keyword evidence="1" id="KW-0472">Membrane</keyword>
<evidence type="ECO:0000256" key="1">
    <source>
        <dbReference type="SAM" id="Phobius"/>
    </source>
</evidence>